<evidence type="ECO:0000313" key="3">
    <source>
        <dbReference type="Proteomes" id="UP000011083"/>
    </source>
</evidence>
<dbReference type="EMBL" id="KB008103">
    <property type="protein sequence ID" value="ELR12786.1"/>
    <property type="molecule type" value="Genomic_DNA"/>
</dbReference>
<dbReference type="Proteomes" id="UP000011083">
    <property type="component" value="Unassembled WGS sequence"/>
</dbReference>
<feature type="region of interest" description="Disordered" evidence="1">
    <location>
        <begin position="33"/>
        <end position="79"/>
    </location>
</feature>
<protein>
    <submittedName>
        <fullName evidence="2">Uncharacterized protein</fullName>
    </submittedName>
</protein>
<dbReference type="VEuPathDB" id="AmoebaDB:ACA1_093320"/>
<gene>
    <name evidence="2" type="ORF">ACA1_093320</name>
</gene>
<feature type="compositionally biased region" description="Basic and acidic residues" evidence="1">
    <location>
        <begin position="33"/>
        <end position="44"/>
    </location>
</feature>
<dbReference type="GeneID" id="14913522"/>
<evidence type="ECO:0000313" key="2">
    <source>
        <dbReference type="EMBL" id="ELR12786.1"/>
    </source>
</evidence>
<reference evidence="2 3" key="1">
    <citation type="journal article" date="2013" name="Genome Biol.">
        <title>Genome of Acanthamoeba castellanii highlights extensive lateral gene transfer and early evolution of tyrosine kinase signaling.</title>
        <authorList>
            <person name="Clarke M."/>
            <person name="Lohan A.J."/>
            <person name="Liu B."/>
            <person name="Lagkouvardos I."/>
            <person name="Roy S."/>
            <person name="Zafar N."/>
            <person name="Bertelli C."/>
            <person name="Schilde C."/>
            <person name="Kianianmomeni A."/>
            <person name="Burglin T.R."/>
            <person name="Frech C."/>
            <person name="Turcotte B."/>
            <person name="Kopec K.O."/>
            <person name="Synnott J.M."/>
            <person name="Choo C."/>
            <person name="Paponov I."/>
            <person name="Finkler A."/>
            <person name="Soon Heng Tan C."/>
            <person name="Hutchins A.P."/>
            <person name="Weinmeier T."/>
            <person name="Rattei T."/>
            <person name="Chu J.S."/>
            <person name="Gimenez G."/>
            <person name="Irimia M."/>
            <person name="Rigden D.J."/>
            <person name="Fitzpatrick D.A."/>
            <person name="Lorenzo-Morales J."/>
            <person name="Bateman A."/>
            <person name="Chiu C.H."/>
            <person name="Tang P."/>
            <person name="Hegemann P."/>
            <person name="Fromm H."/>
            <person name="Raoult D."/>
            <person name="Greub G."/>
            <person name="Miranda-Saavedra D."/>
            <person name="Chen N."/>
            <person name="Nash P."/>
            <person name="Ginger M.L."/>
            <person name="Horn M."/>
            <person name="Schaap P."/>
            <person name="Caler L."/>
            <person name="Loftus B."/>
        </authorList>
    </citation>
    <scope>NUCLEOTIDE SEQUENCE [LARGE SCALE GENOMIC DNA]</scope>
    <source>
        <strain evidence="2 3">Neff</strain>
    </source>
</reference>
<name>L8GKQ4_ACACF</name>
<dbReference type="RefSeq" id="XP_004334799.1">
    <property type="nucleotide sequence ID" value="XM_004334751.1"/>
</dbReference>
<dbReference type="KEGG" id="acan:ACA1_093320"/>
<accession>L8GKQ4</accession>
<keyword evidence="3" id="KW-1185">Reference proteome</keyword>
<organism evidence="2 3">
    <name type="scientific">Acanthamoeba castellanii (strain ATCC 30010 / Neff)</name>
    <dbReference type="NCBI Taxonomy" id="1257118"/>
    <lineage>
        <taxon>Eukaryota</taxon>
        <taxon>Amoebozoa</taxon>
        <taxon>Discosea</taxon>
        <taxon>Longamoebia</taxon>
        <taxon>Centramoebida</taxon>
        <taxon>Acanthamoebidae</taxon>
        <taxon>Acanthamoeba</taxon>
    </lineage>
</organism>
<dbReference type="AlphaFoldDB" id="L8GKQ4"/>
<evidence type="ECO:0000256" key="1">
    <source>
        <dbReference type="SAM" id="MobiDB-lite"/>
    </source>
</evidence>
<sequence length="79" mass="9067">MSDIVKPKAKDLAQLRQELQIPDEKEALQIKKEEAQERERREVAQEPSLMKHYNWKGPSVLKKKDVGQQQQPGGAMRGS</sequence>
<proteinExistence type="predicted"/>